<gene>
    <name evidence="2" type="ORF">BLNAU_321</name>
</gene>
<evidence type="ECO:0000313" key="3">
    <source>
        <dbReference type="Proteomes" id="UP001281761"/>
    </source>
</evidence>
<comment type="caution">
    <text evidence="2">The sequence shown here is derived from an EMBL/GenBank/DDBJ whole genome shotgun (WGS) entry which is preliminary data.</text>
</comment>
<evidence type="ECO:0000313" key="2">
    <source>
        <dbReference type="EMBL" id="KAK2964405.1"/>
    </source>
</evidence>
<dbReference type="EMBL" id="JARBJD010000002">
    <property type="protein sequence ID" value="KAK2964405.1"/>
    <property type="molecule type" value="Genomic_DNA"/>
</dbReference>
<reference evidence="2 3" key="1">
    <citation type="journal article" date="2022" name="bioRxiv">
        <title>Genomics of Preaxostyla Flagellates Illuminates Evolutionary Transitions and the Path Towards Mitochondrial Loss.</title>
        <authorList>
            <person name="Novak L.V.F."/>
            <person name="Treitli S.C."/>
            <person name="Pyrih J."/>
            <person name="Halakuc P."/>
            <person name="Pipaliya S.V."/>
            <person name="Vacek V."/>
            <person name="Brzon O."/>
            <person name="Soukal P."/>
            <person name="Eme L."/>
            <person name="Dacks J.B."/>
            <person name="Karnkowska A."/>
            <person name="Elias M."/>
            <person name="Hampl V."/>
        </authorList>
    </citation>
    <scope>NUCLEOTIDE SEQUENCE [LARGE SCALE GENOMIC DNA]</scope>
    <source>
        <strain evidence="2">NAU3</strain>
        <tissue evidence="2">Gut</tissue>
    </source>
</reference>
<evidence type="ECO:0000256" key="1">
    <source>
        <dbReference type="SAM" id="MobiDB-lite"/>
    </source>
</evidence>
<organism evidence="2 3">
    <name type="scientific">Blattamonas nauphoetae</name>
    <dbReference type="NCBI Taxonomy" id="2049346"/>
    <lineage>
        <taxon>Eukaryota</taxon>
        <taxon>Metamonada</taxon>
        <taxon>Preaxostyla</taxon>
        <taxon>Oxymonadida</taxon>
        <taxon>Blattamonas</taxon>
    </lineage>
</organism>
<keyword evidence="3" id="KW-1185">Reference proteome</keyword>
<dbReference type="Proteomes" id="UP001281761">
    <property type="component" value="Unassembled WGS sequence"/>
</dbReference>
<protein>
    <submittedName>
        <fullName evidence="2">Uncharacterized protein</fullName>
    </submittedName>
</protein>
<sequence>MKTDATQDSQDLLIAQCVRKIATVSQACESINLTYQDFTKRICNSLQRTLEEKIKDADHQILSTFLLTAIPQITYSPLASIPKDLLESKPEILNSQAKLVISKSPKLFWTVPKQTRQQILESDHQLFDSIITSFLMDYASVVVAINGTLDYSLSYNVDALRNITRPLANIIATISSSDTLFLRALHQIETLSDLHFLPRTISGHIRRSVAYNTGENQYIKRKTPAAQKDAKHSLFPTPRPSPSPLQTVSRPPQNQSVFVSQDDSHIFFAAIDALQQNGSIPEAFRLFNSTFGPLIDPSNTIRTLSQTDQSKLQNLLKVFSMTISDDATTLSLVRQVALQPPKRQPLNRMPKPVMGGRPDFGTPGSQSGANIQKSTILLTVAAEQPLPRTPIVLPLLSPLHNTFLPVLKRIVELPTQTEGQWIFPTPTPTYNAQLNTFQLSSDDRDLKDAYAMINSNELCQTLVLCTYTNYLSSFAKNFRVSGLPPSGMIPDARTHLLQSMNDADSRLLFDSESPLFVITSNICSNHPYFLNTLLFRIQSNEDVLTATLFFSFFYHHALTSSNALHATLSFLALHHTSLAQFTPTDPFTFYMNELRSASKRKELGVLRGTSSGLSFTPHLKELFVAQMLEQCPKTDDMLKVEEKVDAFDGEKRMLIEDTTERALEELMEEQHVSLSSTERSLLRSILTLQPHAEYKRLAGTKTEEEMDNDQLMDLLKPRPGSQSKLLYCQLLSTEDLITLVETIHASPPD</sequence>
<feature type="region of interest" description="Disordered" evidence="1">
    <location>
        <begin position="222"/>
        <end position="251"/>
    </location>
</feature>
<proteinExistence type="predicted"/>
<accession>A0ABQ9YKX7</accession>
<name>A0ABQ9YKX7_9EUKA</name>